<evidence type="ECO:0000256" key="1">
    <source>
        <dbReference type="SAM" id="Phobius"/>
    </source>
</evidence>
<evidence type="ECO:0000313" key="3">
    <source>
        <dbReference type="Proteomes" id="UP000476411"/>
    </source>
</evidence>
<reference evidence="2 3" key="1">
    <citation type="submission" date="2020-01" db="EMBL/GenBank/DDBJ databases">
        <title>Complete genome sequence of Chitinophaga sp. H33E-04 isolated from quinoa roots.</title>
        <authorList>
            <person name="Weon H.-Y."/>
            <person name="Lee S.A."/>
        </authorList>
    </citation>
    <scope>NUCLEOTIDE SEQUENCE [LARGE SCALE GENOMIC DNA]</scope>
    <source>
        <strain evidence="2 3">H33E-04</strain>
    </source>
</reference>
<keyword evidence="3" id="KW-1185">Reference proteome</keyword>
<organism evidence="2 3">
    <name type="scientific">Chitinophaga agri</name>
    <dbReference type="NCBI Taxonomy" id="2703787"/>
    <lineage>
        <taxon>Bacteria</taxon>
        <taxon>Pseudomonadati</taxon>
        <taxon>Bacteroidota</taxon>
        <taxon>Chitinophagia</taxon>
        <taxon>Chitinophagales</taxon>
        <taxon>Chitinophagaceae</taxon>
        <taxon>Chitinophaga</taxon>
    </lineage>
</organism>
<dbReference type="RefSeq" id="WP_162330764.1">
    <property type="nucleotide sequence ID" value="NZ_CP048113.1"/>
</dbReference>
<feature type="transmembrane region" description="Helical" evidence="1">
    <location>
        <begin position="84"/>
        <end position="104"/>
    </location>
</feature>
<feature type="transmembrane region" description="Helical" evidence="1">
    <location>
        <begin position="116"/>
        <end position="136"/>
    </location>
</feature>
<gene>
    <name evidence="2" type="ORF">GWR21_05470</name>
</gene>
<keyword evidence="1" id="KW-1133">Transmembrane helix</keyword>
<feature type="transmembrane region" description="Helical" evidence="1">
    <location>
        <begin position="54"/>
        <end position="72"/>
    </location>
</feature>
<name>A0A6B9Z9T6_9BACT</name>
<evidence type="ECO:0000313" key="2">
    <source>
        <dbReference type="EMBL" id="QHS59062.1"/>
    </source>
</evidence>
<feature type="transmembrane region" description="Helical" evidence="1">
    <location>
        <begin position="142"/>
        <end position="161"/>
    </location>
</feature>
<dbReference type="Proteomes" id="UP000476411">
    <property type="component" value="Chromosome"/>
</dbReference>
<dbReference type="AlphaFoldDB" id="A0A6B9Z9T6"/>
<protein>
    <submittedName>
        <fullName evidence="2">Uncharacterized protein</fullName>
    </submittedName>
</protein>
<proteinExistence type="predicted"/>
<dbReference type="EMBL" id="CP048113">
    <property type="protein sequence ID" value="QHS59062.1"/>
    <property type="molecule type" value="Genomic_DNA"/>
</dbReference>
<accession>A0A6B9Z9T6</accession>
<keyword evidence="1" id="KW-0812">Transmembrane</keyword>
<sequence>MKRSKKAKMAAWSAAQLQAATHAAVKPARRDAGIVISFTLVLFILKVLIGNSALLTALLFTCIPLFILWIFLHKDGVEPLGNHLHSISTVLMMPFLVCITLAFTGGASHILDWRQVMAVAILITVVLLLLFIFAMIRAGGISTLLLIAMIPISYFATYNVVLQENRLLDKSEEKQYEVTILDKWIDRKGKIKSYYFKLAPWGDQTEAITVTAGGLYSVKEVNDKVHVYHHEGAFHMPWFRIEK</sequence>
<keyword evidence="1" id="KW-0472">Membrane</keyword>
<dbReference type="KEGG" id="chih:GWR21_05470"/>